<dbReference type="InterPro" id="IPR013830">
    <property type="entry name" value="SGNH_hydro"/>
</dbReference>
<gene>
    <name evidence="6" type="ORF">IEN85_00345</name>
</gene>
<comment type="similarity">
    <text evidence="1">Belongs to the sulfatase family.</text>
</comment>
<protein>
    <submittedName>
        <fullName evidence="6">Sulfatase-like hydrolase/transferase</fullName>
    </submittedName>
</protein>
<dbReference type="PANTHER" id="PTHR42693">
    <property type="entry name" value="ARYLSULFATASE FAMILY MEMBER"/>
    <property type="match status" value="1"/>
</dbReference>
<reference evidence="6" key="1">
    <citation type="submission" date="2020-09" db="EMBL/GenBank/DDBJ databases">
        <title>Pelagicoccus enzymogenes sp. nov. with an EPS production, isolated from marine sediment.</title>
        <authorList>
            <person name="Feng X."/>
        </authorList>
    </citation>
    <scope>NUCLEOTIDE SEQUENCE</scope>
    <source>
        <strain evidence="6">NFK12</strain>
    </source>
</reference>
<feature type="chain" id="PRO_5037657464" evidence="3">
    <location>
        <begin position="19"/>
        <end position="664"/>
    </location>
</feature>
<feature type="domain" description="Sulfatase N-terminal" evidence="4">
    <location>
        <begin position="146"/>
        <end position="295"/>
    </location>
</feature>
<dbReference type="SUPFAM" id="SSF53649">
    <property type="entry name" value="Alkaline phosphatase-like"/>
    <property type="match status" value="1"/>
</dbReference>
<feature type="domain" description="SGNH hydrolase-type esterase" evidence="5">
    <location>
        <begin position="479"/>
        <end position="652"/>
    </location>
</feature>
<dbReference type="Gene3D" id="3.40.50.1110">
    <property type="entry name" value="SGNH hydrolase"/>
    <property type="match status" value="1"/>
</dbReference>
<keyword evidence="2 6" id="KW-0378">Hydrolase</keyword>
<organism evidence="6 7">
    <name type="scientific">Pelagicoccus enzymogenes</name>
    <dbReference type="NCBI Taxonomy" id="2773457"/>
    <lineage>
        <taxon>Bacteria</taxon>
        <taxon>Pseudomonadati</taxon>
        <taxon>Verrucomicrobiota</taxon>
        <taxon>Opitutia</taxon>
        <taxon>Puniceicoccales</taxon>
        <taxon>Pelagicoccaceae</taxon>
        <taxon>Pelagicoccus</taxon>
    </lineage>
</organism>
<dbReference type="InterPro" id="IPR000917">
    <property type="entry name" value="Sulfatase_N"/>
</dbReference>
<evidence type="ECO:0000313" key="6">
    <source>
        <dbReference type="EMBL" id="MBD5777941.1"/>
    </source>
</evidence>
<feature type="signal peptide" evidence="3">
    <location>
        <begin position="1"/>
        <end position="18"/>
    </location>
</feature>
<dbReference type="Gene3D" id="3.40.720.10">
    <property type="entry name" value="Alkaline Phosphatase, subunit A"/>
    <property type="match status" value="1"/>
</dbReference>
<evidence type="ECO:0000256" key="3">
    <source>
        <dbReference type="SAM" id="SignalP"/>
    </source>
</evidence>
<evidence type="ECO:0000256" key="1">
    <source>
        <dbReference type="ARBA" id="ARBA00008779"/>
    </source>
</evidence>
<dbReference type="Proteomes" id="UP000622317">
    <property type="component" value="Unassembled WGS sequence"/>
</dbReference>
<evidence type="ECO:0000256" key="2">
    <source>
        <dbReference type="ARBA" id="ARBA00022801"/>
    </source>
</evidence>
<dbReference type="InterPro" id="IPR017850">
    <property type="entry name" value="Alkaline_phosphatase_core_sf"/>
</dbReference>
<dbReference type="PANTHER" id="PTHR42693:SF53">
    <property type="entry name" value="ENDO-4-O-SULFATASE"/>
    <property type="match status" value="1"/>
</dbReference>
<dbReference type="Pfam" id="PF00884">
    <property type="entry name" value="Sulfatase"/>
    <property type="match status" value="2"/>
</dbReference>
<dbReference type="RefSeq" id="WP_191615072.1">
    <property type="nucleotide sequence ID" value="NZ_JACYFG010000002.1"/>
</dbReference>
<dbReference type="Pfam" id="PF13472">
    <property type="entry name" value="Lipase_GDSL_2"/>
    <property type="match status" value="1"/>
</dbReference>
<dbReference type="GO" id="GO:0004065">
    <property type="term" value="F:arylsulfatase activity"/>
    <property type="evidence" value="ECO:0007669"/>
    <property type="project" value="TreeGrafter"/>
</dbReference>
<dbReference type="SUPFAM" id="SSF52266">
    <property type="entry name" value="SGNH hydrolase"/>
    <property type="match status" value="1"/>
</dbReference>
<dbReference type="CDD" id="cd16027">
    <property type="entry name" value="SGSH"/>
    <property type="match status" value="1"/>
</dbReference>
<evidence type="ECO:0000259" key="5">
    <source>
        <dbReference type="Pfam" id="PF13472"/>
    </source>
</evidence>
<keyword evidence="7" id="KW-1185">Reference proteome</keyword>
<dbReference type="InterPro" id="IPR050738">
    <property type="entry name" value="Sulfatase"/>
</dbReference>
<dbReference type="AlphaFoldDB" id="A0A927F5B4"/>
<comment type="caution">
    <text evidence="6">The sequence shown here is derived from an EMBL/GenBank/DDBJ whole genome shotgun (WGS) entry which is preliminary data.</text>
</comment>
<evidence type="ECO:0000313" key="7">
    <source>
        <dbReference type="Proteomes" id="UP000622317"/>
    </source>
</evidence>
<evidence type="ECO:0000259" key="4">
    <source>
        <dbReference type="Pfam" id="PF00884"/>
    </source>
</evidence>
<dbReference type="EMBL" id="JACYFG010000002">
    <property type="protein sequence ID" value="MBD5777941.1"/>
    <property type="molecule type" value="Genomic_DNA"/>
</dbReference>
<proteinExistence type="inferred from homology"/>
<dbReference type="InterPro" id="IPR036514">
    <property type="entry name" value="SGNH_hydro_sf"/>
</dbReference>
<keyword evidence="3" id="KW-0732">Signal</keyword>
<feature type="domain" description="Sulfatase N-terminal" evidence="4">
    <location>
        <begin position="28"/>
        <end position="124"/>
    </location>
</feature>
<sequence>MKSLRHLAVALASIVSLAASVSAEDTRPNIIWLMGEDMGPELSCYGHPAIHTPHIDALAEQGTRFTQAFGTASSCTPNRNAMMTGLYQTRVDLQDQRRTGITLPHPMRPITHILQEAGYYTAIGCGYSQKTDLNFSVDNLFDGRDWSGRAEGQPFFAQITLYESHRLTDGWKKITETATRPVDRDAVEFPPYFPDHPVVREDWARYLESIQYIDNSVGEIMQRLEDEGIADNTIVIFIGDNGQCHLRGKCWLYDAGLRVPFIAQDPTGNFASGAVNDDLVSTIDISATILELAGIAVPDYFDGRSLIADDYTPRQTIFSARDLVDEVMDRIRSVRTDRYKYIRNYTPENGYLDCRYVQQNRPMYPVIQELHKQGKLNAAQSVFLAETKPLEELYDLQNDPYELNNLADSAAHASIKESLSKQLNTWLEDTGDKGLEQMRRIEKLSRGGAADPASYLSEFQKEFEKRWPKNRRITIAAHGHSVPTGYTTGGVVKPHDAYPHLLEAALAERYPHAVINVIPTGIGGENAINGSFRFEKDVLSLKPDIVTIDYSLNDRHLGLRNAREGWERMIEAALQQGVKVLLLTPTGDWKADMTSPDDPLTQHAAQVRELAEEHGVGLVDSYQSFLDHLEEHGTIKPIMAQSNHPNRQGHQLVLDELKNWFPGL</sequence>
<accession>A0A927F5B4</accession>
<name>A0A927F5B4_9BACT</name>